<sequence length="621" mass="68285">MSSGEPSRRMIPRLATSTGRLLENRRLPIIAAVLAVFLSLPALGVGWMLDDYYHRTVLLGNSQLRDLLGPPSEMFRFFRGDPVRTGRVMDVGLFPWWTDPSIKGEFLQALTVLTHRLDYALWPNSAALMHAHSLLWLGAAVTVAAAFYRRMLGPAWVAGVAALLFALDDTRGTTVGWLANRNVLVAATFGVSALIAHDRWRRDGSRPAALLAPMLLLAALFSKEEGIGTCAYLASYALFVDPRGRWRGGLALWPYVVAVIAWAVLRASWGYGVHDMGLYIDPLTDAGRFATAVSTRLPILLLGQWSPIQADLATVLRPSMFAGLWWLASAFLALLAFAEAPLLRRDRVACYWAAGMLFASIPVCATAPMDRLLTFVGIGASGLLAQYLAFVFGGAVGGPSSASWRVTARALAWFLVVVHAIFAPISLPFRAANPVGPRWVEARFYVQMPLGPSLEDRTVVIVNAPSAVNATYLILRREQSGLSVPRHTWVLAPAMPSVTIHRLDERTLAIRPQKGYLRWPLDQVFRSERRPFALGDQVRLTGMIVTITDLTADGRPAEATFRFDVPLESPSLLWLCFQGDGFEPFTPPAVGQDIEIQIDWKALLSPVGHTDRTTDKELSNH</sequence>
<dbReference type="STRING" id="1387353.BSF38_04349"/>
<protein>
    <recommendedName>
        <fullName evidence="4">Glycosyltransferase RgtA/B/C/D-like domain-containing protein</fullName>
    </recommendedName>
</protein>
<keyword evidence="3" id="KW-1185">Reference proteome</keyword>
<dbReference type="RefSeq" id="WP_145952264.1">
    <property type="nucleotide sequence ID" value="NZ_CP019082.1"/>
</dbReference>
<proteinExistence type="predicted"/>
<feature type="transmembrane region" description="Helical" evidence="1">
    <location>
        <begin position="375"/>
        <end position="398"/>
    </location>
</feature>
<feature type="transmembrane region" description="Helical" evidence="1">
    <location>
        <begin position="126"/>
        <end position="144"/>
    </location>
</feature>
<evidence type="ECO:0000313" key="3">
    <source>
        <dbReference type="Proteomes" id="UP000186309"/>
    </source>
</evidence>
<dbReference type="AlphaFoldDB" id="A0A1U7CV71"/>
<name>A0A1U7CV71_9BACT</name>
<feature type="transmembrane region" description="Helical" evidence="1">
    <location>
        <begin position="250"/>
        <end position="269"/>
    </location>
</feature>
<dbReference type="OrthoDB" id="5512260at2"/>
<reference evidence="3" key="1">
    <citation type="submission" date="2016-12" db="EMBL/GenBank/DDBJ databases">
        <title>Comparative genomics of four Isosphaeraceae planctomycetes: a common pool of plasmids and glycoside hydrolase genes.</title>
        <authorList>
            <person name="Ivanova A."/>
        </authorList>
    </citation>
    <scope>NUCLEOTIDE SEQUENCE [LARGE SCALE GENOMIC DNA]</scope>
    <source>
        <strain evidence="3">PX4</strain>
    </source>
</reference>
<organism evidence="2 3">
    <name type="scientific">Paludisphaera borealis</name>
    <dbReference type="NCBI Taxonomy" id="1387353"/>
    <lineage>
        <taxon>Bacteria</taxon>
        <taxon>Pseudomonadati</taxon>
        <taxon>Planctomycetota</taxon>
        <taxon>Planctomycetia</taxon>
        <taxon>Isosphaerales</taxon>
        <taxon>Isosphaeraceae</taxon>
        <taxon>Paludisphaera</taxon>
    </lineage>
</organism>
<keyword evidence="1" id="KW-1133">Transmembrane helix</keyword>
<keyword evidence="1" id="KW-0812">Transmembrane</keyword>
<accession>A0A1U7CV71</accession>
<feature type="transmembrane region" description="Helical" evidence="1">
    <location>
        <begin position="350"/>
        <end position="369"/>
    </location>
</feature>
<keyword evidence="1" id="KW-0472">Membrane</keyword>
<feature type="transmembrane region" description="Helical" evidence="1">
    <location>
        <begin position="320"/>
        <end position="338"/>
    </location>
</feature>
<feature type="transmembrane region" description="Helical" evidence="1">
    <location>
        <begin position="410"/>
        <end position="429"/>
    </location>
</feature>
<evidence type="ECO:0000256" key="1">
    <source>
        <dbReference type="SAM" id="Phobius"/>
    </source>
</evidence>
<evidence type="ECO:0000313" key="2">
    <source>
        <dbReference type="EMBL" id="APW62796.1"/>
    </source>
</evidence>
<evidence type="ECO:0008006" key="4">
    <source>
        <dbReference type="Google" id="ProtNLM"/>
    </source>
</evidence>
<dbReference type="EMBL" id="CP019082">
    <property type="protein sequence ID" value="APW62796.1"/>
    <property type="molecule type" value="Genomic_DNA"/>
</dbReference>
<feature type="transmembrane region" description="Helical" evidence="1">
    <location>
        <begin position="27"/>
        <end position="49"/>
    </location>
</feature>
<gene>
    <name evidence="2" type="ORF">BSF38_04349</name>
</gene>
<dbReference type="Proteomes" id="UP000186309">
    <property type="component" value="Chromosome"/>
</dbReference>
<dbReference type="KEGG" id="pbor:BSF38_04349"/>